<organism evidence="3 4">
    <name type="scientific">Enterococcus rivorum</name>
    <dbReference type="NCBI Taxonomy" id="762845"/>
    <lineage>
        <taxon>Bacteria</taxon>
        <taxon>Bacillati</taxon>
        <taxon>Bacillota</taxon>
        <taxon>Bacilli</taxon>
        <taxon>Lactobacillales</taxon>
        <taxon>Enterococcaceae</taxon>
        <taxon>Enterococcus</taxon>
    </lineage>
</organism>
<proteinExistence type="predicted"/>
<gene>
    <name evidence="3" type="ORF">BCR26_03930</name>
</gene>
<dbReference type="EMBL" id="MIEK01000034">
    <property type="protein sequence ID" value="OEH81911.1"/>
    <property type="molecule type" value="Genomic_DNA"/>
</dbReference>
<dbReference type="STRING" id="762845.BCR26_03930"/>
<protein>
    <recommendedName>
        <fullName evidence="5">ABC transporter permease</fullName>
    </recommendedName>
</protein>
<feature type="transmembrane region" description="Helical" evidence="2">
    <location>
        <begin position="65"/>
        <end position="88"/>
    </location>
</feature>
<reference evidence="3 4" key="1">
    <citation type="submission" date="2016-09" db="EMBL/GenBank/DDBJ databases">
        <authorList>
            <person name="Capua I."/>
            <person name="De Benedictis P."/>
            <person name="Joannis T."/>
            <person name="Lombin L.H."/>
            <person name="Cattoli G."/>
        </authorList>
    </citation>
    <scope>NUCLEOTIDE SEQUENCE [LARGE SCALE GENOMIC DNA]</scope>
    <source>
        <strain evidence="3 4">LMG 25899</strain>
    </source>
</reference>
<dbReference type="OrthoDB" id="9789229at2"/>
<dbReference type="Proteomes" id="UP000095256">
    <property type="component" value="Unassembled WGS sequence"/>
</dbReference>
<feature type="transmembrane region" description="Helical" evidence="2">
    <location>
        <begin position="143"/>
        <end position="164"/>
    </location>
</feature>
<dbReference type="RefSeq" id="WP_069699233.1">
    <property type="nucleotide sequence ID" value="NZ_JAGGMA010000007.1"/>
</dbReference>
<evidence type="ECO:0000256" key="1">
    <source>
        <dbReference type="SAM" id="Coils"/>
    </source>
</evidence>
<dbReference type="InterPro" id="IPR010540">
    <property type="entry name" value="CmpB_TMEM229"/>
</dbReference>
<evidence type="ECO:0000313" key="4">
    <source>
        <dbReference type="Proteomes" id="UP000095256"/>
    </source>
</evidence>
<feature type="transmembrane region" description="Helical" evidence="2">
    <location>
        <begin position="6"/>
        <end position="26"/>
    </location>
</feature>
<dbReference type="AlphaFoldDB" id="A0A1E5KVM0"/>
<feature type="transmembrane region" description="Helical" evidence="2">
    <location>
        <begin position="38"/>
        <end position="59"/>
    </location>
</feature>
<keyword evidence="1" id="KW-0175">Coiled coil</keyword>
<name>A0A1E5KVM0_9ENTE</name>
<evidence type="ECO:0000256" key="2">
    <source>
        <dbReference type="SAM" id="Phobius"/>
    </source>
</evidence>
<evidence type="ECO:0008006" key="5">
    <source>
        <dbReference type="Google" id="ProtNLM"/>
    </source>
</evidence>
<keyword evidence="4" id="KW-1185">Reference proteome</keyword>
<feature type="coiled-coil region" evidence="1">
    <location>
        <begin position="177"/>
        <end position="215"/>
    </location>
</feature>
<keyword evidence="2" id="KW-1133">Transmembrane helix</keyword>
<keyword evidence="2" id="KW-0812">Transmembrane</keyword>
<comment type="caution">
    <text evidence="3">The sequence shown here is derived from an EMBL/GenBank/DDBJ whole genome shotgun (WGS) entry which is preliminary data.</text>
</comment>
<accession>A0A1E5KVM0</accession>
<dbReference type="Pfam" id="PF06541">
    <property type="entry name" value="ABC_trans_CmpB"/>
    <property type="match status" value="1"/>
</dbReference>
<sequence length="275" mass="32290">MKEFIEVVLLFFMYSFIGWLWETIYCSIKAKKFIYRGFLIGPYCPIYGFGILSVLYFLNPFQNNLFLLYILSAVMVTVLEYITSYALEKLFHASWWDYKDVPLNINGRVAIPVSLFWGIDCVLIVKVIQPKVLILEQFLANRFGLALPLLLLVLISSDLVYTLINMQSFKKVTAEMSALIEERKVELEKNLNEKRTELATNLSELKEEIGAKRKEFEKATWLDELKENVNAKKILSKLNFSQKRMVQNYPNLKLKTIRNPEEVRKLMKEFRNKIK</sequence>
<keyword evidence="2" id="KW-0472">Membrane</keyword>
<evidence type="ECO:0000313" key="3">
    <source>
        <dbReference type="EMBL" id="OEH81911.1"/>
    </source>
</evidence>